<dbReference type="Pfam" id="PF13470">
    <property type="entry name" value="PIN_3"/>
    <property type="match status" value="1"/>
</dbReference>
<dbReference type="Proteomes" id="UP000298180">
    <property type="component" value="Unassembled WGS sequence"/>
</dbReference>
<dbReference type="InterPro" id="IPR029060">
    <property type="entry name" value="PIN-like_dom_sf"/>
</dbReference>
<dbReference type="PANTHER" id="PTHR34610">
    <property type="entry name" value="SSL7007 PROTEIN"/>
    <property type="match status" value="1"/>
</dbReference>
<organism evidence="2 3">
    <name type="scientific">Ramlibacter henchirensis</name>
    <dbReference type="NCBI Taxonomy" id="204072"/>
    <lineage>
        <taxon>Bacteria</taxon>
        <taxon>Pseudomonadati</taxon>
        <taxon>Pseudomonadota</taxon>
        <taxon>Betaproteobacteria</taxon>
        <taxon>Burkholderiales</taxon>
        <taxon>Comamonadaceae</taxon>
        <taxon>Ramlibacter</taxon>
    </lineage>
</organism>
<dbReference type="InterPro" id="IPR002850">
    <property type="entry name" value="PIN_toxin-like"/>
</dbReference>
<evidence type="ECO:0000313" key="3">
    <source>
        <dbReference type="Proteomes" id="UP000298180"/>
    </source>
</evidence>
<evidence type="ECO:0000313" key="2">
    <source>
        <dbReference type="EMBL" id="TFZ06618.1"/>
    </source>
</evidence>
<reference evidence="2 3" key="1">
    <citation type="submission" date="2019-03" db="EMBL/GenBank/DDBJ databases">
        <title>Ramlibacter henchirensis DSM 14656, whole genome shotgun sequence.</title>
        <authorList>
            <person name="Zhang X."/>
            <person name="Feng G."/>
            <person name="Zhu H."/>
        </authorList>
    </citation>
    <scope>NUCLEOTIDE SEQUENCE [LARGE SCALE GENOMIC DNA]</scope>
    <source>
        <strain evidence="2 3">DSM 14656</strain>
    </source>
</reference>
<dbReference type="EMBL" id="SMLM01000001">
    <property type="protein sequence ID" value="TFZ06618.1"/>
    <property type="molecule type" value="Genomic_DNA"/>
</dbReference>
<sequence length="136" mass="14953">MPPLVLDTNIVLDVFVFDDEAAQPLRDALFARRLRWIATAAMRDELQRVLANPQIVPRLAFRKLASADVMAAFDLHATPVGEAPRAPVICKDPDDQKFIDLAVREGATLLSKDGQVLRLRKRLAELGVAAGPEFPG</sequence>
<feature type="domain" description="PIN" evidence="1">
    <location>
        <begin position="4"/>
        <end position="108"/>
    </location>
</feature>
<keyword evidence="3" id="KW-1185">Reference proteome</keyword>
<name>A0A4Z0C8B8_9BURK</name>
<accession>A0A4Z0C8B8</accession>
<dbReference type="AlphaFoldDB" id="A0A4Z0C8B8"/>
<gene>
    <name evidence="2" type="ORF">EZ313_08345</name>
</gene>
<evidence type="ECO:0000259" key="1">
    <source>
        <dbReference type="Pfam" id="PF13470"/>
    </source>
</evidence>
<dbReference type="NCBIfam" id="TIGR00305">
    <property type="entry name" value="putative toxin-antitoxin system toxin component, PIN family"/>
    <property type="match status" value="1"/>
</dbReference>
<dbReference type="PANTHER" id="PTHR34610:SF3">
    <property type="entry name" value="SSL7007 PROTEIN"/>
    <property type="match status" value="1"/>
</dbReference>
<protein>
    <submittedName>
        <fullName evidence="2">Putative toxin-antitoxin system toxin component, PIN family</fullName>
    </submittedName>
</protein>
<dbReference type="OrthoDB" id="9802272at2"/>
<dbReference type="InterPro" id="IPR002716">
    <property type="entry name" value="PIN_dom"/>
</dbReference>
<comment type="caution">
    <text evidence="2">The sequence shown here is derived from an EMBL/GenBank/DDBJ whole genome shotgun (WGS) entry which is preliminary data.</text>
</comment>
<proteinExistence type="predicted"/>
<dbReference type="SUPFAM" id="SSF88723">
    <property type="entry name" value="PIN domain-like"/>
    <property type="match status" value="1"/>
</dbReference>